<dbReference type="PANTHER" id="PTHR35174:SF3">
    <property type="entry name" value="BLL7171 PROTEIN"/>
    <property type="match status" value="1"/>
</dbReference>
<organism evidence="3 4">
    <name type="scientific">Chelativorans salis</name>
    <dbReference type="NCBI Taxonomy" id="2978478"/>
    <lineage>
        <taxon>Bacteria</taxon>
        <taxon>Pseudomonadati</taxon>
        <taxon>Pseudomonadota</taxon>
        <taxon>Alphaproteobacteria</taxon>
        <taxon>Hyphomicrobiales</taxon>
        <taxon>Phyllobacteriaceae</taxon>
        <taxon>Chelativorans</taxon>
    </lineage>
</organism>
<dbReference type="RefSeq" id="WP_260901509.1">
    <property type="nucleotide sequence ID" value="NZ_JAOCZP010000002.1"/>
</dbReference>
<dbReference type="InterPro" id="IPR005545">
    <property type="entry name" value="YCII"/>
</dbReference>
<dbReference type="Gene3D" id="3.30.70.1060">
    <property type="entry name" value="Dimeric alpha+beta barrel"/>
    <property type="match status" value="1"/>
</dbReference>
<evidence type="ECO:0000259" key="2">
    <source>
        <dbReference type="Pfam" id="PF03795"/>
    </source>
</evidence>
<comment type="similarity">
    <text evidence="1">Belongs to the YciI family.</text>
</comment>
<accession>A0ABT2LK03</accession>
<dbReference type="EMBL" id="JAOCZP010000002">
    <property type="protein sequence ID" value="MCT7374920.1"/>
    <property type="molecule type" value="Genomic_DNA"/>
</dbReference>
<evidence type="ECO:0000313" key="3">
    <source>
        <dbReference type="EMBL" id="MCT7374920.1"/>
    </source>
</evidence>
<dbReference type="PANTHER" id="PTHR35174">
    <property type="entry name" value="BLL7171 PROTEIN-RELATED"/>
    <property type="match status" value="1"/>
</dbReference>
<evidence type="ECO:0000313" key="4">
    <source>
        <dbReference type="Proteomes" id="UP001320831"/>
    </source>
</evidence>
<proteinExistence type="inferred from homology"/>
<dbReference type="Proteomes" id="UP001320831">
    <property type="component" value="Unassembled WGS sequence"/>
</dbReference>
<name>A0ABT2LK03_9HYPH</name>
<reference evidence="3 4" key="1">
    <citation type="submission" date="2022-09" db="EMBL/GenBank/DDBJ databases">
        <title>Chelativorans salina sp. nov., a novel slightly halophilic bacterium isolated from a saline lake sediment enrichment.</title>
        <authorList>
            <person name="Gao L."/>
            <person name="Fang B.-Z."/>
            <person name="Li W.-J."/>
        </authorList>
    </citation>
    <scope>NUCLEOTIDE SEQUENCE [LARGE SCALE GENOMIC DNA]</scope>
    <source>
        <strain evidence="3 4">EGI FJ00035</strain>
    </source>
</reference>
<feature type="domain" description="YCII-related" evidence="2">
    <location>
        <begin position="1"/>
        <end position="115"/>
    </location>
</feature>
<dbReference type="InterPro" id="IPR011008">
    <property type="entry name" value="Dimeric_a/b-barrel"/>
</dbReference>
<comment type="caution">
    <text evidence="3">The sequence shown here is derived from an EMBL/GenBank/DDBJ whole genome shotgun (WGS) entry which is preliminary data.</text>
</comment>
<evidence type="ECO:0000256" key="1">
    <source>
        <dbReference type="ARBA" id="ARBA00007689"/>
    </source>
</evidence>
<dbReference type="SUPFAM" id="SSF54909">
    <property type="entry name" value="Dimeric alpha+beta barrel"/>
    <property type="match status" value="1"/>
</dbReference>
<protein>
    <submittedName>
        <fullName evidence="3">YciI family protein</fullName>
    </submittedName>
</protein>
<sequence length="118" mass="12925">MRYVCLVHGNEANLMALPEENARKLTRDSIDYDSSLDKAGHLIVAHALESPSAATCLRTKGGKVVATDGPYSETKEQLLGFLLIEAKDREEAIALASRVPMLQHGPIEVRAVRRLEGE</sequence>
<keyword evidence="4" id="KW-1185">Reference proteome</keyword>
<gene>
    <name evidence="3" type="ORF">N5A92_07700</name>
</gene>
<dbReference type="Pfam" id="PF03795">
    <property type="entry name" value="YCII"/>
    <property type="match status" value="1"/>
</dbReference>